<dbReference type="Pfam" id="PF10258">
    <property type="entry name" value="PHAX_RNA-bd"/>
    <property type="match status" value="1"/>
</dbReference>
<evidence type="ECO:0000259" key="11">
    <source>
        <dbReference type="Pfam" id="PF10258"/>
    </source>
</evidence>
<feature type="domain" description="Phosphorylated adapter RNA export protein RNA-binding" evidence="11">
    <location>
        <begin position="20"/>
        <end position="98"/>
    </location>
</feature>
<keyword evidence="7" id="KW-0694">RNA-binding</keyword>
<keyword evidence="13" id="KW-1185">Reference proteome</keyword>
<evidence type="ECO:0000313" key="13">
    <source>
        <dbReference type="Proteomes" id="UP001162131"/>
    </source>
</evidence>
<dbReference type="AlphaFoldDB" id="A0AAU9IFR6"/>
<dbReference type="PANTHER" id="PTHR13135">
    <property type="entry name" value="CYTOSOLIC RESINIFERATOXIN BINDING PROTEIN RBP-26"/>
    <property type="match status" value="1"/>
</dbReference>
<dbReference type="Proteomes" id="UP001162131">
    <property type="component" value="Unassembled WGS sequence"/>
</dbReference>
<dbReference type="PANTHER" id="PTHR13135:SF0">
    <property type="entry name" value="PHOSPHORYLATED ADAPTER RNA EXPORT PROTEIN"/>
    <property type="match status" value="1"/>
</dbReference>
<keyword evidence="6" id="KW-0963">Cytoplasm</keyword>
<dbReference type="GO" id="GO:0005737">
    <property type="term" value="C:cytoplasm"/>
    <property type="evidence" value="ECO:0007669"/>
    <property type="project" value="UniProtKB-SubCell"/>
</dbReference>
<reference evidence="12" key="1">
    <citation type="submission" date="2021-09" db="EMBL/GenBank/DDBJ databases">
        <authorList>
            <consortium name="AG Swart"/>
            <person name="Singh M."/>
            <person name="Singh A."/>
            <person name="Seah K."/>
            <person name="Emmerich C."/>
        </authorList>
    </citation>
    <scope>NUCLEOTIDE SEQUENCE</scope>
    <source>
        <strain evidence="12">ATCC30299</strain>
    </source>
</reference>
<dbReference type="InterPro" id="IPR039047">
    <property type="entry name" value="PHAX"/>
</dbReference>
<evidence type="ECO:0000256" key="7">
    <source>
        <dbReference type="ARBA" id="ARBA00022884"/>
    </source>
</evidence>
<accession>A0AAU9IFR6</accession>
<keyword evidence="5" id="KW-0813">Transport</keyword>
<dbReference type="GO" id="GO:0005634">
    <property type="term" value="C:nucleus"/>
    <property type="evidence" value="ECO:0007669"/>
    <property type="project" value="UniProtKB-SubCell"/>
</dbReference>
<keyword evidence="9" id="KW-0539">Nucleus</keyword>
<proteinExistence type="inferred from homology"/>
<evidence type="ECO:0000256" key="10">
    <source>
        <dbReference type="ARBA" id="ARBA00030834"/>
    </source>
</evidence>
<dbReference type="GO" id="GO:0015031">
    <property type="term" value="P:protein transport"/>
    <property type="evidence" value="ECO:0007669"/>
    <property type="project" value="UniProtKB-KW"/>
</dbReference>
<evidence type="ECO:0000256" key="2">
    <source>
        <dbReference type="ARBA" id="ARBA00004496"/>
    </source>
</evidence>
<evidence type="ECO:0000256" key="5">
    <source>
        <dbReference type="ARBA" id="ARBA00022448"/>
    </source>
</evidence>
<comment type="subcellular location">
    <subcellularLocation>
        <location evidence="2">Cytoplasm</location>
    </subcellularLocation>
    <subcellularLocation>
        <location evidence="1">Nucleus</location>
    </subcellularLocation>
</comment>
<dbReference type="GO" id="GO:0003723">
    <property type="term" value="F:RNA binding"/>
    <property type="evidence" value="ECO:0007669"/>
    <property type="project" value="UniProtKB-KW"/>
</dbReference>
<organism evidence="12 13">
    <name type="scientific">Blepharisma stoltei</name>
    <dbReference type="NCBI Taxonomy" id="1481888"/>
    <lineage>
        <taxon>Eukaryota</taxon>
        <taxon>Sar</taxon>
        <taxon>Alveolata</taxon>
        <taxon>Ciliophora</taxon>
        <taxon>Postciliodesmatophora</taxon>
        <taxon>Heterotrichea</taxon>
        <taxon>Heterotrichida</taxon>
        <taxon>Blepharismidae</taxon>
        <taxon>Blepharisma</taxon>
    </lineage>
</organism>
<keyword evidence="8" id="KW-0653">Protein transport</keyword>
<comment type="caution">
    <text evidence="12">The sequence shown here is derived from an EMBL/GenBank/DDBJ whole genome shotgun (WGS) entry which is preliminary data.</text>
</comment>
<dbReference type="GO" id="GO:0006408">
    <property type="term" value="P:snRNA export from nucleus"/>
    <property type="evidence" value="ECO:0007669"/>
    <property type="project" value="InterPro"/>
</dbReference>
<evidence type="ECO:0000256" key="4">
    <source>
        <dbReference type="ARBA" id="ARBA00016856"/>
    </source>
</evidence>
<dbReference type="Gene3D" id="1.10.10.1440">
    <property type="entry name" value="PHAX RNA-binding domain"/>
    <property type="match status" value="1"/>
</dbReference>
<dbReference type="EMBL" id="CAJZBQ010000005">
    <property type="protein sequence ID" value="CAG9312312.1"/>
    <property type="molecule type" value="Genomic_DNA"/>
</dbReference>
<sequence>MSDINLCNIENLRPEDPNLAVAIACLLGEPAVNLISRITTILGGEFVISTTKKVIALQTEGGVPTLNGSRNRTSGGIFFSFVKKTIARDIVKLIFNEKPRQAIEPLEANFSKLTV</sequence>
<gene>
    <name evidence="12" type="ORF">BSTOLATCC_MIC5554</name>
</gene>
<evidence type="ECO:0000256" key="6">
    <source>
        <dbReference type="ARBA" id="ARBA00022490"/>
    </source>
</evidence>
<evidence type="ECO:0000256" key="1">
    <source>
        <dbReference type="ARBA" id="ARBA00004123"/>
    </source>
</evidence>
<dbReference type="InterPro" id="IPR019385">
    <property type="entry name" value="PHAX_RNA-binding_domain"/>
</dbReference>
<comment type="similarity">
    <text evidence="3">Belongs to the PHAX family.</text>
</comment>
<name>A0AAU9IFR6_9CILI</name>
<evidence type="ECO:0000256" key="3">
    <source>
        <dbReference type="ARBA" id="ARBA00006094"/>
    </source>
</evidence>
<evidence type="ECO:0000256" key="8">
    <source>
        <dbReference type="ARBA" id="ARBA00022927"/>
    </source>
</evidence>
<dbReference type="InterPro" id="IPR038092">
    <property type="entry name" value="PHAX_RNA-binding_sf"/>
</dbReference>
<evidence type="ECO:0000256" key="9">
    <source>
        <dbReference type="ARBA" id="ARBA00023242"/>
    </source>
</evidence>
<protein>
    <recommendedName>
        <fullName evidence="4">Phosphorylated adapter RNA export protein</fullName>
    </recommendedName>
    <alternativeName>
        <fullName evidence="10">RNA U small nuclear RNA export adapter protein</fullName>
    </alternativeName>
</protein>
<evidence type="ECO:0000313" key="12">
    <source>
        <dbReference type="EMBL" id="CAG9312312.1"/>
    </source>
</evidence>